<evidence type="ECO:0000259" key="5">
    <source>
        <dbReference type="PROSITE" id="PS50111"/>
    </source>
</evidence>
<dbReference type="Proteomes" id="UP001149400">
    <property type="component" value="Unassembled WGS sequence"/>
</dbReference>
<keyword evidence="1" id="KW-0488">Methylation</keyword>
<dbReference type="SMART" id="SM00283">
    <property type="entry name" value="MA"/>
    <property type="match status" value="1"/>
</dbReference>
<protein>
    <submittedName>
        <fullName evidence="7">Methyl-accepting chemotaxis protein</fullName>
    </submittedName>
</protein>
<dbReference type="PANTHER" id="PTHR43531">
    <property type="entry name" value="PROTEIN ICFG"/>
    <property type="match status" value="1"/>
</dbReference>
<feature type="domain" description="Methyl-accepting transducer" evidence="5">
    <location>
        <begin position="752"/>
        <end position="981"/>
    </location>
</feature>
<evidence type="ECO:0000313" key="8">
    <source>
        <dbReference type="Proteomes" id="UP001149400"/>
    </source>
</evidence>
<dbReference type="Gene3D" id="1.20.120.1530">
    <property type="match status" value="1"/>
</dbReference>
<proteinExistence type="inferred from homology"/>
<dbReference type="Pfam" id="PF18947">
    <property type="entry name" value="HAMP_2"/>
    <property type="match status" value="1"/>
</dbReference>
<dbReference type="Gene3D" id="1.10.287.950">
    <property type="entry name" value="Methyl-accepting chemotaxis protein"/>
    <property type="match status" value="1"/>
</dbReference>
<comment type="caution">
    <text evidence="7">The sequence shown here is derived from an EMBL/GenBank/DDBJ whole genome shotgun (WGS) entry which is preliminary data.</text>
</comment>
<evidence type="ECO:0000256" key="3">
    <source>
        <dbReference type="PROSITE-ProRule" id="PRU00284"/>
    </source>
</evidence>
<reference evidence="7" key="1">
    <citation type="submission" date="2021-12" db="EMBL/GenBank/DDBJ databases">
        <title>Enterovibrio ZSDZ35 sp. nov. and Enterovibrio ZSDZ42 sp. nov., isolated from coastal seawater in Qingdao.</title>
        <authorList>
            <person name="Zhang P."/>
        </authorList>
    </citation>
    <scope>NUCLEOTIDE SEQUENCE</scope>
    <source>
        <strain evidence="7">ZSDZ42</strain>
    </source>
</reference>
<organism evidence="7 8">
    <name type="scientific">Enterovibrio gelatinilyticus</name>
    <dbReference type="NCBI Taxonomy" id="2899819"/>
    <lineage>
        <taxon>Bacteria</taxon>
        <taxon>Pseudomonadati</taxon>
        <taxon>Pseudomonadota</taxon>
        <taxon>Gammaproteobacteria</taxon>
        <taxon>Vibrionales</taxon>
        <taxon>Vibrionaceae</taxon>
        <taxon>Enterovibrio</taxon>
    </lineage>
</organism>
<feature type="domain" description="HAMP" evidence="6">
    <location>
        <begin position="478"/>
        <end position="521"/>
    </location>
</feature>
<dbReference type="PANTHER" id="PTHR43531:SF14">
    <property type="entry name" value="METHYL-ACCEPTING CHEMOTAXIS PROTEIN I-RELATED"/>
    <property type="match status" value="1"/>
</dbReference>
<keyword evidence="4" id="KW-0812">Transmembrane</keyword>
<evidence type="ECO:0000259" key="6">
    <source>
        <dbReference type="PROSITE" id="PS50885"/>
    </source>
</evidence>
<feature type="transmembrane region" description="Helical" evidence="4">
    <location>
        <begin position="20"/>
        <end position="42"/>
    </location>
</feature>
<dbReference type="RefSeq" id="WP_274164154.1">
    <property type="nucleotide sequence ID" value="NZ_JAJUBC010000008.1"/>
</dbReference>
<dbReference type="Gene3D" id="3.30.450.20">
    <property type="entry name" value="PAS domain"/>
    <property type="match status" value="1"/>
</dbReference>
<keyword evidence="8" id="KW-1185">Reference proteome</keyword>
<feature type="domain" description="HAMP" evidence="6">
    <location>
        <begin position="656"/>
        <end position="702"/>
    </location>
</feature>
<dbReference type="InterPro" id="IPR051310">
    <property type="entry name" value="MCP_chemotaxis"/>
</dbReference>
<dbReference type="Pfam" id="PF00672">
    <property type="entry name" value="HAMP"/>
    <property type="match status" value="1"/>
</dbReference>
<keyword evidence="4" id="KW-1133">Transmembrane helix</keyword>
<feature type="transmembrane region" description="Helical" evidence="4">
    <location>
        <begin position="401"/>
        <end position="418"/>
    </location>
</feature>
<dbReference type="SUPFAM" id="SSF58104">
    <property type="entry name" value="Methyl-accepting chemotaxis protein (MCP) signaling domain"/>
    <property type="match status" value="2"/>
</dbReference>
<dbReference type="PROSITE" id="PS50111">
    <property type="entry name" value="CHEMOTAXIS_TRANSDUC_2"/>
    <property type="match status" value="1"/>
</dbReference>
<dbReference type="EMBL" id="JAJUBC010000008">
    <property type="protein sequence ID" value="MDD1793295.1"/>
    <property type="molecule type" value="Genomic_DNA"/>
</dbReference>
<dbReference type="CDD" id="cd06225">
    <property type="entry name" value="HAMP"/>
    <property type="match status" value="1"/>
</dbReference>
<evidence type="ECO:0000256" key="4">
    <source>
        <dbReference type="SAM" id="Phobius"/>
    </source>
</evidence>
<name>A0ABT5QZ49_9GAMM</name>
<sequence>MLETWMQKFENYALIKKLTVILCLIGLVPTVITAAIGLYSSWASMEAEKSDALQAIAHLKGDAIESYFDNSHRVVLSIAQSPMTLAAAPAFNNTFTLYGDSLPQQFSDIQRFYRKDFLSKFESHANNLPDVEAVADNLSPKALAFQHNYIVNNPNPLGEKDLMRQGGNQEYDFAHRRFHSDFRNYANDFGFYDIFLVDIATANVVYSVYKEIDYATNLDNGPFADSGLSQAFSMVRNQVSSGESVDTVFVDYQQYFPSYNAPASFIAAPVYDNGIAISVIVVQLATDQISAVMSKDYGLGETGESFIIGSDKRLRSDTFHNESLTVDGSFKNNLTLDTDSINAALGSQTKEPDAALHGDNYQGESTLTLYQKVAISPDIEWLVVVEQSESEALSAVNTLKIIYLFVVIIMISLVLFTAKTFGLRISRPIQDLSAFILSLRQHWNFSSRAEVHSKDETGQAAEALNTMLASLNGAVGCISDTMSGLSQGDFSQRVDTDMAGDLLVLKQSINQFAHKIEISVKDIGNVMAKIEQGDFKSRVVVDAQGQLATLKNQVNSSAATTAAFIDDAKMVMGALEVGDYNRRITAPAAGDLASLKESINQSIDNTEGIIVNICDVMASMSEGKFGQTVALNAHGKMNEMKVAVNGASTTTGSVFNNIVSVMEEVSSGNLSARCNTHNVSGDLLQLATSVNQSAENIEHVLTHTREVLDKLAQGNLKDSFSLEVNGDYQTLKSGINQTIMSLADMVHEIQGTASTVTHQSEETSAEVLGLNQQIDTQVKHLKDVSTLMRAMRSNIDEALDHANVSVTVSQKALDHAKESEVLVKQIDAAMMSITDSSRKMQQIISTIEGIAFQTNLLALNASVEAARAGEQGRGFSVVAAEVRNLAQRSAEAAKEISALIIESDERIVLGVEQVSLSGDLLNKITHSNNEVCANFDRVNISIKAQFERVNDASQGVEGVGDSIQQSAQTLHRINDNMDGVSGQAESLNVMIGRFKY</sequence>
<keyword evidence="3" id="KW-0807">Transducer</keyword>
<gene>
    <name evidence="7" type="ORF">LRP50_09165</name>
</gene>
<dbReference type="PROSITE" id="PS50885">
    <property type="entry name" value="HAMP"/>
    <property type="match status" value="3"/>
</dbReference>
<dbReference type="InterPro" id="IPR003660">
    <property type="entry name" value="HAMP_dom"/>
</dbReference>
<dbReference type="SMART" id="SM00304">
    <property type="entry name" value="HAMP"/>
    <property type="match status" value="4"/>
</dbReference>
<accession>A0ABT5QZ49</accession>
<evidence type="ECO:0000256" key="1">
    <source>
        <dbReference type="ARBA" id="ARBA00022481"/>
    </source>
</evidence>
<dbReference type="Gene3D" id="1.10.8.500">
    <property type="entry name" value="HAMP domain in histidine kinase"/>
    <property type="match status" value="1"/>
</dbReference>
<evidence type="ECO:0000313" key="7">
    <source>
        <dbReference type="EMBL" id="MDD1793295.1"/>
    </source>
</evidence>
<comment type="similarity">
    <text evidence="2">Belongs to the methyl-accepting chemotaxis (MCP) protein family.</text>
</comment>
<dbReference type="InterPro" id="IPR004089">
    <property type="entry name" value="MCPsignal_dom"/>
</dbReference>
<feature type="domain" description="HAMP" evidence="6">
    <location>
        <begin position="423"/>
        <end position="476"/>
    </location>
</feature>
<evidence type="ECO:0000256" key="2">
    <source>
        <dbReference type="ARBA" id="ARBA00029447"/>
    </source>
</evidence>
<keyword evidence="4" id="KW-0472">Membrane</keyword>
<dbReference type="Pfam" id="PF00015">
    <property type="entry name" value="MCPsignal"/>
    <property type="match status" value="1"/>
</dbReference>